<dbReference type="InterPro" id="IPR027417">
    <property type="entry name" value="P-loop_NTPase"/>
</dbReference>
<dbReference type="GO" id="GO:0016787">
    <property type="term" value="F:hydrolase activity"/>
    <property type="evidence" value="ECO:0007669"/>
    <property type="project" value="UniProtKB-KW"/>
</dbReference>
<feature type="region of interest" description="Disordered" evidence="6">
    <location>
        <begin position="1061"/>
        <end position="1100"/>
    </location>
</feature>
<evidence type="ECO:0000256" key="2">
    <source>
        <dbReference type="ARBA" id="ARBA00022741"/>
    </source>
</evidence>
<dbReference type="AlphaFoldDB" id="A0A5N6WSJ2"/>
<comment type="similarity">
    <text evidence="1">Belongs to the DNA2/NAM7 helicase family.</text>
</comment>
<dbReference type="SUPFAM" id="SSF52540">
    <property type="entry name" value="P-loop containing nucleoside triphosphate hydrolases"/>
    <property type="match status" value="1"/>
</dbReference>
<evidence type="ECO:0000313" key="9">
    <source>
        <dbReference type="EMBL" id="KAE8323855.1"/>
    </source>
</evidence>
<keyword evidence="2" id="KW-0547">Nucleotide-binding</keyword>
<feature type="domain" description="DNA2/NAM7 helicase helicase" evidence="7">
    <location>
        <begin position="447"/>
        <end position="696"/>
    </location>
</feature>
<dbReference type="GO" id="GO:0005524">
    <property type="term" value="F:ATP binding"/>
    <property type="evidence" value="ECO:0007669"/>
    <property type="project" value="UniProtKB-KW"/>
</dbReference>
<sequence length="1164" mass="130270">MANMEIPDWFNHPQGIDAPSALQKQCKTWRNCKIVINEECISGKAQVLLDSQQPRLAICLKSKEYGQIIFPMADCPINPGIEGEDEHTSQFVHIARQKHDDLQGWKEVYYYQVWCCNRPVIPKPSRQLDAAQRPTWDFLMSVLGDETKDWSCPELTVFLEYKPAYRDVAPSLNWISMLQGLATNNQSEFSGKSFWWYEKNPADSTTGCHPLLPWLWTRPNEAGYQEYIKWEPVDPFFIDDRERRYRLSTASNRERETQCNAITQVFNPSLRHNAYLTVDGVGKGALVHVKLSTPPGTSVNIPELPEGTIVRFQVAQEHRTYEEGDLLMKGNVVELDSAADLVIATKGFGHEVGLHGNFQIVTLVKPNTMPIDEQLKALHEASTVRVHGDTSAGAGQGFSLKRTLLGHGSELNPDSPHYFVLDFQTVSPLQPHLQKERLAYIRRLFPLDDAQMAAFVNSTSTVTCGVSLIQGPPGTGKTRTAVAIILALTALRIKVLVVAGSNKAVDNLLESLALAAEKDKFLSVWCGQFVRFRTPAYQLSQIRAKSASDPIANLRAQVEANNDNRLSHSLEKIQMHNLAVAHAHKNPEDKHCKSLLEYMAIDKEKGLSRDSIKKLRSAYDNTVMGYLEGCSVVATTLSNASHDVLRLSGFKPGFVVSDEAGQCVEGDHCIALTMTSVRGVVLIGDPDQLSPTVISEHGPNEGARFLKRSLMERLYYAGYPCIMLTTNYRNHSQILDFFNAGMYKGELNPGPDNDRLERVGSAWDSFTRSRHYFRALGVDGVRRLFISVIGNARRMENSLSWSNESQVHVLRHLLTSLYSFQTPDGHSVLPDDVMIISPYKDQKVLVQRVLGRYQVKYRDNLTVDAAQGQEAPIVVFLMTKPSENAASPGFVADANRLNVALSRAKKVMIIIGNLAVWDDKGIIKIHRSVGHRARLLVDLLKDVTSMRHTLTWTGEETVTETQPIGPVQYISHDRPGDIIGVYQSGPPVVAPPTFPAAPVVLPFHAAHVALPIRSASSAPLVPPTDTTPVVQTRDPYDATELLRAQPEENDDVEMGDASLVLASEVRPTVQLPPRQRSRSPARSQSPTELTQYRDRRDHYADMTMEPTRIVELRQQRMRLQADAHRARAAAYRETAQAFDAEDMDLVLEEELERRRLEGQRRQGQ</sequence>
<name>A0A5N6WSJ2_9EURO</name>
<accession>A0A5N6WSJ2</accession>
<keyword evidence="4" id="KW-0347">Helicase</keyword>
<organism evidence="9 10">
    <name type="scientific">Aspergillus sergii</name>
    <dbReference type="NCBI Taxonomy" id="1034303"/>
    <lineage>
        <taxon>Eukaryota</taxon>
        <taxon>Fungi</taxon>
        <taxon>Dikarya</taxon>
        <taxon>Ascomycota</taxon>
        <taxon>Pezizomycotina</taxon>
        <taxon>Eurotiomycetes</taxon>
        <taxon>Eurotiomycetidae</taxon>
        <taxon>Eurotiales</taxon>
        <taxon>Aspergillaceae</taxon>
        <taxon>Aspergillus</taxon>
        <taxon>Aspergillus subgen. Circumdati</taxon>
    </lineage>
</organism>
<dbReference type="Gene3D" id="3.40.50.300">
    <property type="entry name" value="P-loop containing nucleotide triphosphate hydrolases"/>
    <property type="match status" value="2"/>
</dbReference>
<reference evidence="10" key="1">
    <citation type="submission" date="2019-04" db="EMBL/GenBank/DDBJ databases">
        <title>Friends and foes A comparative genomics studyof 23 Aspergillus species from section Flavi.</title>
        <authorList>
            <consortium name="DOE Joint Genome Institute"/>
            <person name="Kjaerbolling I."/>
            <person name="Vesth T."/>
            <person name="Frisvad J.C."/>
            <person name="Nybo J.L."/>
            <person name="Theobald S."/>
            <person name="Kildgaard S."/>
            <person name="Isbrandt T."/>
            <person name="Kuo A."/>
            <person name="Sato A."/>
            <person name="Lyhne E.K."/>
            <person name="Kogle M.E."/>
            <person name="Wiebenga A."/>
            <person name="Kun R.S."/>
            <person name="Lubbers R.J."/>
            <person name="Makela M.R."/>
            <person name="Barry K."/>
            <person name="Chovatia M."/>
            <person name="Clum A."/>
            <person name="Daum C."/>
            <person name="Haridas S."/>
            <person name="He G."/>
            <person name="LaButti K."/>
            <person name="Lipzen A."/>
            <person name="Mondo S."/>
            <person name="Riley R."/>
            <person name="Salamov A."/>
            <person name="Simmons B.A."/>
            <person name="Magnuson J.K."/>
            <person name="Henrissat B."/>
            <person name="Mortensen U.H."/>
            <person name="Larsen T.O."/>
            <person name="Devries R.P."/>
            <person name="Grigoriev I.V."/>
            <person name="Machida M."/>
            <person name="Baker S.E."/>
            <person name="Andersen M.R."/>
        </authorList>
    </citation>
    <scope>NUCLEOTIDE SEQUENCE [LARGE SCALE GENOMIC DNA]</scope>
    <source>
        <strain evidence="10">CBS 130017</strain>
    </source>
</reference>
<feature type="domain" description="DNA2/NAM7 helicase-like C-terminal" evidence="8">
    <location>
        <begin position="706"/>
        <end position="913"/>
    </location>
</feature>
<dbReference type="Pfam" id="PF13086">
    <property type="entry name" value="AAA_11"/>
    <property type="match status" value="1"/>
</dbReference>
<dbReference type="Proteomes" id="UP000325945">
    <property type="component" value="Unassembled WGS sequence"/>
</dbReference>
<dbReference type="PANTHER" id="PTHR43788:SF8">
    <property type="entry name" value="DNA-BINDING PROTEIN SMUBP-2"/>
    <property type="match status" value="1"/>
</dbReference>
<evidence type="ECO:0000256" key="5">
    <source>
        <dbReference type="ARBA" id="ARBA00022840"/>
    </source>
</evidence>
<keyword evidence="5" id="KW-0067">ATP-binding</keyword>
<dbReference type="InterPro" id="IPR050534">
    <property type="entry name" value="Coronavir_polyprotein_1ab"/>
</dbReference>
<evidence type="ECO:0000256" key="3">
    <source>
        <dbReference type="ARBA" id="ARBA00022801"/>
    </source>
</evidence>
<evidence type="ECO:0000256" key="4">
    <source>
        <dbReference type="ARBA" id="ARBA00022806"/>
    </source>
</evidence>
<evidence type="ECO:0000313" key="10">
    <source>
        <dbReference type="Proteomes" id="UP000325945"/>
    </source>
</evidence>
<dbReference type="CDD" id="cd18808">
    <property type="entry name" value="SF1_C_Upf1"/>
    <property type="match status" value="1"/>
</dbReference>
<dbReference type="InterPro" id="IPR041677">
    <property type="entry name" value="DNA2/NAM7_AAA_11"/>
</dbReference>
<feature type="compositionally biased region" description="Low complexity" evidence="6">
    <location>
        <begin position="1072"/>
        <end position="1086"/>
    </location>
</feature>
<dbReference type="PANTHER" id="PTHR43788">
    <property type="entry name" value="DNA2/NAM7 HELICASE FAMILY MEMBER"/>
    <property type="match status" value="1"/>
</dbReference>
<gene>
    <name evidence="9" type="ORF">BDV39DRAFT_208372</name>
</gene>
<feature type="compositionally biased region" description="Basic and acidic residues" evidence="6">
    <location>
        <begin position="1091"/>
        <end position="1100"/>
    </location>
</feature>
<dbReference type="Pfam" id="PF13087">
    <property type="entry name" value="AAA_12"/>
    <property type="match status" value="1"/>
</dbReference>
<keyword evidence="10" id="KW-1185">Reference proteome</keyword>
<protein>
    <submittedName>
        <fullName evidence="9">P-loop containing nucleoside triphosphate hydrolase protein</fullName>
    </submittedName>
</protein>
<dbReference type="InterPro" id="IPR047187">
    <property type="entry name" value="SF1_C_Upf1"/>
</dbReference>
<evidence type="ECO:0000259" key="8">
    <source>
        <dbReference type="Pfam" id="PF13087"/>
    </source>
</evidence>
<proteinExistence type="inferred from homology"/>
<evidence type="ECO:0000256" key="6">
    <source>
        <dbReference type="SAM" id="MobiDB-lite"/>
    </source>
</evidence>
<keyword evidence="3 9" id="KW-0378">Hydrolase</keyword>
<dbReference type="EMBL" id="ML741824">
    <property type="protein sequence ID" value="KAE8323855.1"/>
    <property type="molecule type" value="Genomic_DNA"/>
</dbReference>
<evidence type="ECO:0000256" key="1">
    <source>
        <dbReference type="ARBA" id="ARBA00007913"/>
    </source>
</evidence>
<dbReference type="GO" id="GO:0043139">
    <property type="term" value="F:5'-3' DNA helicase activity"/>
    <property type="evidence" value="ECO:0007669"/>
    <property type="project" value="TreeGrafter"/>
</dbReference>
<evidence type="ECO:0000259" key="7">
    <source>
        <dbReference type="Pfam" id="PF13086"/>
    </source>
</evidence>
<dbReference type="InterPro" id="IPR041679">
    <property type="entry name" value="DNA2/NAM7-like_C"/>
</dbReference>